<dbReference type="InterPro" id="IPR025110">
    <property type="entry name" value="AMP-bd_C"/>
</dbReference>
<dbReference type="AlphaFoldDB" id="A0A498QK26"/>
<dbReference type="Gene3D" id="3.30.300.30">
    <property type="match status" value="1"/>
</dbReference>
<dbReference type="GO" id="GO:0004467">
    <property type="term" value="F:long-chain fatty acid-CoA ligase activity"/>
    <property type="evidence" value="ECO:0007669"/>
    <property type="project" value="UniProtKB-EC"/>
</dbReference>
<dbReference type="Gene3D" id="3.40.50.12780">
    <property type="entry name" value="N-terminal domain of ligase-like"/>
    <property type="match status" value="1"/>
</dbReference>
<dbReference type="InterPro" id="IPR042099">
    <property type="entry name" value="ANL_N_sf"/>
</dbReference>
<evidence type="ECO:0000259" key="2">
    <source>
        <dbReference type="Pfam" id="PF13193"/>
    </source>
</evidence>
<dbReference type="PANTHER" id="PTHR43767">
    <property type="entry name" value="LONG-CHAIN-FATTY-ACID--COA LIGASE"/>
    <property type="match status" value="1"/>
</dbReference>
<gene>
    <name evidence="3" type="primary">fadD</name>
    <name evidence="3" type="ORF">LAUMK13_05577</name>
</gene>
<name>A0A498QK26_9MYCO</name>
<dbReference type="InterPro" id="IPR050237">
    <property type="entry name" value="ATP-dep_AMP-bd_enzyme"/>
</dbReference>
<dbReference type="Pfam" id="PF00501">
    <property type="entry name" value="AMP-binding"/>
    <property type="match status" value="1"/>
</dbReference>
<keyword evidence="3" id="KW-0436">Ligase</keyword>
<proteinExistence type="predicted"/>
<dbReference type="Pfam" id="PF13193">
    <property type="entry name" value="AMP-binding_C"/>
    <property type="match status" value="1"/>
</dbReference>
<dbReference type="EMBL" id="UPHQ01000311">
    <property type="protein sequence ID" value="VBA46014.1"/>
    <property type="molecule type" value="Genomic_DNA"/>
</dbReference>
<evidence type="ECO:0000313" key="3">
    <source>
        <dbReference type="EMBL" id="VBA46014.1"/>
    </source>
</evidence>
<dbReference type="InterPro" id="IPR000873">
    <property type="entry name" value="AMP-dep_synth/lig_dom"/>
</dbReference>
<keyword evidence="4" id="KW-1185">Reference proteome</keyword>
<accession>A0A498QK26</accession>
<evidence type="ECO:0000313" key="4">
    <source>
        <dbReference type="Proteomes" id="UP000267289"/>
    </source>
</evidence>
<dbReference type="PANTHER" id="PTHR43767:SF1">
    <property type="entry name" value="NONRIBOSOMAL PEPTIDE SYNTHASE PES1 (EUROFUNG)-RELATED"/>
    <property type="match status" value="1"/>
</dbReference>
<feature type="domain" description="AMP-dependent synthetase/ligase" evidence="1">
    <location>
        <begin position="37"/>
        <end position="400"/>
    </location>
</feature>
<feature type="domain" description="AMP-binding enzyme C-terminal" evidence="2">
    <location>
        <begin position="450"/>
        <end position="525"/>
    </location>
</feature>
<dbReference type="SUPFAM" id="SSF56801">
    <property type="entry name" value="Acetyl-CoA synthetase-like"/>
    <property type="match status" value="1"/>
</dbReference>
<dbReference type="Proteomes" id="UP000267289">
    <property type="component" value="Unassembled WGS sequence"/>
</dbReference>
<dbReference type="InterPro" id="IPR045851">
    <property type="entry name" value="AMP-bd_C_sf"/>
</dbReference>
<protein>
    <submittedName>
        <fullName evidence="3">Long-chain-fatty-acid--CoA ligase</fullName>
        <ecNumber evidence="3">6.2.1.3</ecNumber>
    </submittedName>
</protein>
<evidence type="ECO:0000259" key="1">
    <source>
        <dbReference type="Pfam" id="PF00501"/>
    </source>
</evidence>
<dbReference type="EC" id="6.2.1.3" evidence="3"/>
<organism evidence="3 4">
    <name type="scientific">Mycobacterium innocens</name>
    <dbReference type="NCBI Taxonomy" id="2341083"/>
    <lineage>
        <taxon>Bacteria</taxon>
        <taxon>Bacillati</taxon>
        <taxon>Actinomycetota</taxon>
        <taxon>Actinomycetes</taxon>
        <taxon>Mycobacteriales</taxon>
        <taxon>Mycobacteriaceae</taxon>
        <taxon>Mycobacterium</taxon>
    </lineage>
</organism>
<reference evidence="3 4" key="1">
    <citation type="submission" date="2018-09" db="EMBL/GenBank/DDBJ databases">
        <authorList>
            <person name="Tagini F."/>
        </authorList>
    </citation>
    <scope>NUCLEOTIDE SEQUENCE [LARGE SCALE GENOMIC DNA]</scope>
    <source>
        <strain evidence="3 4">MK13</strain>
    </source>
</reference>
<sequence>MTMSAPAGSSLSPTVANGESFAVWAPGKPDVITAVLARAVEQAPDTVFLDFSGETYSYAQVWDLSLRRAAGLAQLGLGQRETVVCMLDNNVDAIITWFAANFLGAIWVPVNTALKGEYLRHQISDAAATIVVAESDYAQRIIDIADLLPDVRHLVVRGAPPTSKTVLITCTADATPQTALDQPLAVVPGDLAMLIYTSGTTGPAKGCMISHNYICNVAANTAAMRDPSFTLWTPLPLFHLNAAGTSVLATAMNQTTVSIAPRFSLSGFWPEIKRSGAQQVSILGAMITLIAAMPDTPEMADCHGQIRYAGGAPWTPELIATWKRRFGVVEAGNSVFGLTEASFITSNPRRLPAPPGASGRRNDDFDVRIVDDNDNEVPDGRPGEIVVRPRKPHVMFEGYWRRPEATVAVLRNLWFHTGDIGRFDEQGWFWFVDRKKDYLRRRGENISSYELEATFRAHHDIADVAVHAVPSDLTEDDIKVTAVLRAESELTEHELCRWSLDKLPYFAVPRYIEFRTELPRNATGKALKFQLRDEGVTAHTWDLESSDIEVVKR</sequence>
<dbReference type="InterPro" id="IPR020845">
    <property type="entry name" value="AMP-binding_CS"/>
</dbReference>
<dbReference type="PROSITE" id="PS00455">
    <property type="entry name" value="AMP_BINDING"/>
    <property type="match status" value="1"/>
</dbReference>